<dbReference type="GO" id="GO:0043565">
    <property type="term" value="F:sequence-specific DNA binding"/>
    <property type="evidence" value="ECO:0007669"/>
    <property type="project" value="TreeGrafter"/>
</dbReference>
<reference evidence="2" key="1">
    <citation type="journal article" date="2020" name="mSystems">
        <title>Genome- and Community-Level Interaction Insights into Carbon Utilization and Element Cycling Functions of Hydrothermarchaeota in Hydrothermal Sediment.</title>
        <authorList>
            <person name="Zhou Z."/>
            <person name="Liu Y."/>
            <person name="Xu W."/>
            <person name="Pan J."/>
            <person name="Luo Z.H."/>
            <person name="Li M."/>
        </authorList>
    </citation>
    <scope>NUCLEOTIDE SEQUENCE [LARGE SCALE GENOMIC DNA]</scope>
    <source>
        <strain evidence="2">SpSt-1217</strain>
    </source>
</reference>
<dbReference type="AlphaFoldDB" id="A0A831LBG6"/>
<dbReference type="InterPro" id="IPR052715">
    <property type="entry name" value="RAYT_transposase"/>
</dbReference>
<name>A0A831LBG6_9BACT</name>
<dbReference type="SUPFAM" id="SSF143422">
    <property type="entry name" value="Transposase IS200-like"/>
    <property type="match status" value="1"/>
</dbReference>
<dbReference type="InterPro" id="IPR002686">
    <property type="entry name" value="Transposase_17"/>
</dbReference>
<dbReference type="GO" id="GO:0004803">
    <property type="term" value="F:transposase activity"/>
    <property type="evidence" value="ECO:0007669"/>
    <property type="project" value="InterPro"/>
</dbReference>
<dbReference type="SMART" id="SM01321">
    <property type="entry name" value="Y1_Tnp"/>
    <property type="match status" value="1"/>
</dbReference>
<protein>
    <recommendedName>
        <fullName evidence="1">Transposase IS200-like domain-containing protein</fullName>
    </recommendedName>
</protein>
<proteinExistence type="predicted"/>
<sequence length="197" mass="22859">MHRNRKNIRLKGYDYSSKGLYFITICTKNREHYFGKIENQKFEYSPIGAIAYTYWNEIPNHFRNARLGEFKIMPNHIHGIIEIVGTRHGVSPQNPPQNSTVGPSHGMADGMTNGTVDEISDGISNKNEFGKTIPGSVSAIIGQFKSSVTRWCNDNDFNFAWQSRFHDHIIRNESEYHRIEQYIINNVANWRDDKFFK</sequence>
<organism evidence="2">
    <name type="scientific">Mariniphaga anaerophila</name>
    <dbReference type="NCBI Taxonomy" id="1484053"/>
    <lineage>
        <taxon>Bacteria</taxon>
        <taxon>Pseudomonadati</taxon>
        <taxon>Bacteroidota</taxon>
        <taxon>Bacteroidia</taxon>
        <taxon>Marinilabiliales</taxon>
        <taxon>Prolixibacteraceae</taxon>
        <taxon>Mariniphaga</taxon>
    </lineage>
</organism>
<dbReference type="Proteomes" id="UP000886047">
    <property type="component" value="Unassembled WGS sequence"/>
</dbReference>
<accession>A0A831LBG6</accession>
<dbReference type="EMBL" id="DSDK01000456">
    <property type="protein sequence ID" value="HDR51609.1"/>
    <property type="molecule type" value="Genomic_DNA"/>
</dbReference>
<dbReference type="Gene3D" id="3.30.70.1290">
    <property type="entry name" value="Transposase IS200-like"/>
    <property type="match status" value="1"/>
</dbReference>
<gene>
    <name evidence="2" type="ORF">ENN90_08315</name>
</gene>
<dbReference type="PANTHER" id="PTHR36966:SF1">
    <property type="entry name" value="REP-ASSOCIATED TYROSINE TRANSPOSASE"/>
    <property type="match status" value="1"/>
</dbReference>
<dbReference type="InterPro" id="IPR036515">
    <property type="entry name" value="Transposase_17_sf"/>
</dbReference>
<comment type="caution">
    <text evidence="2">The sequence shown here is derived from an EMBL/GenBank/DDBJ whole genome shotgun (WGS) entry which is preliminary data.</text>
</comment>
<dbReference type="GO" id="GO:0006313">
    <property type="term" value="P:DNA transposition"/>
    <property type="evidence" value="ECO:0007669"/>
    <property type="project" value="InterPro"/>
</dbReference>
<evidence type="ECO:0000313" key="2">
    <source>
        <dbReference type="EMBL" id="HDR51609.1"/>
    </source>
</evidence>
<dbReference type="PANTHER" id="PTHR36966">
    <property type="entry name" value="REP-ASSOCIATED TYROSINE TRANSPOSASE"/>
    <property type="match status" value="1"/>
</dbReference>
<evidence type="ECO:0000259" key="1">
    <source>
        <dbReference type="SMART" id="SM01321"/>
    </source>
</evidence>
<feature type="domain" description="Transposase IS200-like" evidence="1">
    <location>
        <begin position="16"/>
        <end position="186"/>
    </location>
</feature>